<evidence type="ECO:0000259" key="1">
    <source>
        <dbReference type="Pfam" id="PF13338"/>
    </source>
</evidence>
<feature type="domain" description="AbiEi antitoxin N-terminal" evidence="1">
    <location>
        <begin position="13"/>
        <end position="53"/>
    </location>
</feature>
<evidence type="ECO:0000313" key="2">
    <source>
        <dbReference type="EMBL" id="KIC78129.1"/>
    </source>
</evidence>
<dbReference type="AlphaFoldDB" id="A0A0C1HLI8"/>
<accession>A0A0C1HLI8</accession>
<organism evidence="2 3">
    <name type="scientific">Streptococcus constellatus</name>
    <dbReference type="NCBI Taxonomy" id="76860"/>
    <lineage>
        <taxon>Bacteria</taxon>
        <taxon>Bacillati</taxon>
        <taxon>Bacillota</taxon>
        <taxon>Bacilli</taxon>
        <taxon>Lactobacillales</taxon>
        <taxon>Streptococcaceae</taxon>
        <taxon>Streptococcus</taxon>
        <taxon>Streptococcus anginosus group</taxon>
    </lineage>
</organism>
<reference evidence="2 3" key="1">
    <citation type="submission" date="2014-12" db="EMBL/GenBank/DDBJ databases">
        <title>Partial genome sequence of Streptococcus constellatus KCOM 1650 (= ChDC B144).</title>
        <authorList>
            <person name="Kook J.-K."/>
            <person name="Park S.-N."/>
            <person name="Lim Y.K."/>
            <person name="Jo E."/>
        </authorList>
    </citation>
    <scope>NUCLEOTIDE SEQUENCE [LARGE SCALE GENOMIC DNA]</scope>
    <source>
        <strain evidence="2 3">KCOM 1650</strain>
    </source>
</reference>
<name>A0A0C1HLI8_STRCV</name>
<proteinExistence type="predicted"/>
<dbReference type="InterPro" id="IPR025159">
    <property type="entry name" value="AbiEi_N"/>
</dbReference>
<comment type="caution">
    <text evidence="2">The sequence shown here is derived from an EMBL/GenBank/DDBJ whole genome shotgun (WGS) entry which is preliminary data.</text>
</comment>
<evidence type="ECO:0000313" key="3">
    <source>
        <dbReference type="Proteomes" id="UP000031339"/>
    </source>
</evidence>
<dbReference type="Pfam" id="PF13338">
    <property type="entry name" value="AbiEi_4"/>
    <property type="match status" value="1"/>
</dbReference>
<dbReference type="Proteomes" id="UP000031339">
    <property type="component" value="Unassembled WGS sequence"/>
</dbReference>
<dbReference type="EMBL" id="JWIY01000001">
    <property type="protein sequence ID" value="KIC78129.1"/>
    <property type="molecule type" value="Genomic_DNA"/>
</dbReference>
<gene>
    <name evidence="2" type="ORF">RN79_00690</name>
</gene>
<dbReference type="OrthoDB" id="9801429at2"/>
<protein>
    <submittedName>
        <fullName evidence="2">Transcriptional regulator</fullName>
    </submittedName>
</protein>
<sequence length="197" mass="23048">MDLLEKPVYHYIKKNHGVITFRDMEELNFSYQQLNQLVSKGKVESIERGIYHLPDIYIDDFFSLQYRFPKGIYSLETALWLHGLSLTIPFEPVMTFPFGTNTRLMKEAGVKPIVARNYHEIGVIKLERQAGQFISVYDMERTLVECLRTTYHVDIQVIAPAFQAYFKKGAVDYAKLYHYAQLFKVTEKLQSYVEVLS</sequence>
<dbReference type="RefSeq" id="WP_039676624.1">
    <property type="nucleotide sequence ID" value="NZ_JWIY01000001.1"/>
</dbReference>